<evidence type="ECO:0000256" key="1">
    <source>
        <dbReference type="ARBA" id="ARBA00006347"/>
    </source>
</evidence>
<dbReference type="Gene3D" id="3.40.30.10">
    <property type="entry name" value="Glutaredoxin"/>
    <property type="match status" value="1"/>
</dbReference>
<keyword evidence="2" id="KW-0732">Signal</keyword>
<dbReference type="EMBL" id="JAPFFF010000008">
    <property type="protein sequence ID" value="KAK8884036.1"/>
    <property type="molecule type" value="Genomic_DNA"/>
</dbReference>
<keyword evidence="4" id="KW-1185">Reference proteome</keyword>
<name>A0ABR2JYU3_9EUKA</name>
<dbReference type="Proteomes" id="UP001470230">
    <property type="component" value="Unassembled WGS sequence"/>
</dbReference>
<evidence type="ECO:0000256" key="2">
    <source>
        <dbReference type="SAM" id="SignalP"/>
    </source>
</evidence>
<sequence length="526" mass="61164">MLISFFLLCLSYFIPFDLKPTKLVDINSYGQLIRIKQFSKSCVVFIGDLNNPETEKYKDCFLRVSTFFGKKVSFLCIDSLYCSDLLTRYGQRPPCLVFYKNSSEWMVVPFPRKEESLLFLFDHFLSQKLVIANHEADVLSYLGHFDFALLTSPDLSNLTLTLRFQASLYLGNLDIVVCDKNLLSQYFQIKEGEIGIYRSEDRTIKSVQPTFDAIFEGSIPSFRRFVTTDFREPNSTFLAFLGVNQNDEQSLSSYSNDIDDLLYELSTQFPQFIIGYLEPKLHYIARHATLQNFKTLPTMISFSTHDRSYFPYEHGSLFQLPFSKDKWLNDAKFYLTQISKGKIKRKYHSEPVPKTNKSDPVEKIVGSTYDSFMNDKKHDLYVMFIKSNGGSCNDALEEFRKAAKIAKNIRFGVIDAYLNSSPREFPHIITLPYVRFYPSKNHSNSTPFLQLMNQNNFLRYAMKFGSQKYNFDVPQKSLSELRVEMNDFSKIVGRLPSEDRLKMEKYFKELIIETRAQAQASQNKEL</sequence>
<dbReference type="PANTHER" id="PTHR18929">
    <property type="entry name" value="PROTEIN DISULFIDE ISOMERASE"/>
    <property type="match status" value="1"/>
</dbReference>
<comment type="similarity">
    <text evidence="1">Belongs to the protein disulfide isomerase family.</text>
</comment>
<comment type="caution">
    <text evidence="3">The sequence shown here is derived from an EMBL/GenBank/DDBJ whole genome shotgun (WGS) entry which is preliminary data.</text>
</comment>
<gene>
    <name evidence="3" type="ORF">M9Y10_043139</name>
</gene>
<organism evidence="3 4">
    <name type="scientific">Tritrichomonas musculus</name>
    <dbReference type="NCBI Taxonomy" id="1915356"/>
    <lineage>
        <taxon>Eukaryota</taxon>
        <taxon>Metamonada</taxon>
        <taxon>Parabasalia</taxon>
        <taxon>Tritrichomonadida</taxon>
        <taxon>Tritrichomonadidae</taxon>
        <taxon>Tritrichomonas</taxon>
    </lineage>
</organism>
<evidence type="ECO:0000313" key="4">
    <source>
        <dbReference type="Proteomes" id="UP001470230"/>
    </source>
</evidence>
<reference evidence="3 4" key="1">
    <citation type="submission" date="2024-04" db="EMBL/GenBank/DDBJ databases">
        <title>Tritrichomonas musculus Genome.</title>
        <authorList>
            <person name="Alves-Ferreira E."/>
            <person name="Grigg M."/>
            <person name="Lorenzi H."/>
            <person name="Galac M."/>
        </authorList>
    </citation>
    <scope>NUCLEOTIDE SEQUENCE [LARGE SCALE GENOMIC DNA]</scope>
    <source>
        <strain evidence="3 4">EAF2021</strain>
    </source>
</reference>
<evidence type="ECO:0008006" key="5">
    <source>
        <dbReference type="Google" id="ProtNLM"/>
    </source>
</evidence>
<protein>
    <recommendedName>
        <fullName evidence="5">Thioredoxin domain-containing protein</fullName>
    </recommendedName>
</protein>
<feature type="chain" id="PRO_5046145080" description="Thioredoxin domain-containing protein" evidence="2">
    <location>
        <begin position="19"/>
        <end position="526"/>
    </location>
</feature>
<dbReference type="PANTHER" id="PTHR18929:SF246">
    <property type="entry name" value="PROTEIN DISULFIDE ISOMERASE-LIKE 1-4"/>
    <property type="match status" value="1"/>
</dbReference>
<feature type="signal peptide" evidence="2">
    <location>
        <begin position="1"/>
        <end position="18"/>
    </location>
</feature>
<dbReference type="InterPro" id="IPR036249">
    <property type="entry name" value="Thioredoxin-like_sf"/>
</dbReference>
<dbReference type="SUPFAM" id="SSF52833">
    <property type="entry name" value="Thioredoxin-like"/>
    <property type="match status" value="1"/>
</dbReference>
<proteinExistence type="inferred from homology"/>
<accession>A0ABR2JYU3</accession>
<evidence type="ECO:0000313" key="3">
    <source>
        <dbReference type="EMBL" id="KAK8884036.1"/>
    </source>
</evidence>